<dbReference type="Pfam" id="PF02441">
    <property type="entry name" value="Flavoprotein"/>
    <property type="match status" value="1"/>
</dbReference>
<feature type="domain" description="Flavoprotein" evidence="1">
    <location>
        <begin position="5"/>
        <end position="165"/>
    </location>
</feature>
<dbReference type="AlphaFoldDB" id="A0A1H7ZFB2"/>
<dbReference type="InterPro" id="IPR036551">
    <property type="entry name" value="Flavin_trans-like"/>
</dbReference>
<proteinExistence type="predicted"/>
<evidence type="ECO:0000313" key="3">
    <source>
        <dbReference type="Proteomes" id="UP000199158"/>
    </source>
</evidence>
<dbReference type="Proteomes" id="UP000199158">
    <property type="component" value="Unassembled WGS sequence"/>
</dbReference>
<name>A0A1H7ZFB2_9FIRM</name>
<dbReference type="Gene3D" id="3.40.50.1950">
    <property type="entry name" value="Flavin prenyltransferase-like"/>
    <property type="match status" value="1"/>
</dbReference>
<dbReference type="STRING" id="474960.SAMN05216180_0633"/>
<dbReference type="GO" id="GO:0003824">
    <property type="term" value="F:catalytic activity"/>
    <property type="evidence" value="ECO:0007669"/>
    <property type="project" value="InterPro"/>
</dbReference>
<dbReference type="EMBL" id="FOCG01000001">
    <property type="protein sequence ID" value="SEM57006.1"/>
    <property type="molecule type" value="Genomic_DNA"/>
</dbReference>
<organism evidence="2 3">
    <name type="scientific">Hydrogenoanaerobacterium saccharovorans</name>
    <dbReference type="NCBI Taxonomy" id="474960"/>
    <lineage>
        <taxon>Bacteria</taxon>
        <taxon>Bacillati</taxon>
        <taxon>Bacillota</taxon>
        <taxon>Clostridia</taxon>
        <taxon>Eubacteriales</taxon>
        <taxon>Oscillospiraceae</taxon>
        <taxon>Hydrogenoanaerobacterium</taxon>
    </lineage>
</organism>
<accession>A0A1H7ZFB2</accession>
<evidence type="ECO:0000313" key="2">
    <source>
        <dbReference type="EMBL" id="SEM57006.1"/>
    </source>
</evidence>
<sequence length="190" mass="20759">MDQIKVGFALCGSFCTFSNVLPQIQRLIDADYDVYPIMSEFAYSTDTRFGKAKDFIDKIENMCGKKVMSTITEVEPIGPKAMLDALVIAPCTGNTLGKLANGVTDSSVTMACKAHLRNARPVVIAISTNDGLGASARNVGQLLNARNIYFVPYGQDDYSKKPTSLIADFNLIEHTLEFALKNVQVQPLIK</sequence>
<dbReference type="InterPro" id="IPR003382">
    <property type="entry name" value="Flavoprotein"/>
</dbReference>
<dbReference type="NCBIfam" id="TIGR02852">
    <property type="entry name" value="spore_dpaB"/>
    <property type="match status" value="1"/>
</dbReference>
<dbReference type="NCBIfam" id="NF006161">
    <property type="entry name" value="PRK08305.1"/>
    <property type="match status" value="1"/>
</dbReference>
<evidence type="ECO:0000259" key="1">
    <source>
        <dbReference type="Pfam" id="PF02441"/>
    </source>
</evidence>
<gene>
    <name evidence="2" type="ORF">SAMN05216180_0633</name>
</gene>
<reference evidence="2 3" key="1">
    <citation type="submission" date="2016-10" db="EMBL/GenBank/DDBJ databases">
        <authorList>
            <person name="de Groot N.N."/>
        </authorList>
    </citation>
    <scope>NUCLEOTIDE SEQUENCE [LARGE SCALE GENOMIC DNA]</scope>
    <source>
        <strain evidence="2 3">CGMCC 1.5070</strain>
    </source>
</reference>
<dbReference type="OrthoDB" id="9792688at2"/>
<dbReference type="SUPFAM" id="SSF52507">
    <property type="entry name" value="Homo-oligomeric flavin-containing Cys decarboxylases, HFCD"/>
    <property type="match status" value="1"/>
</dbReference>
<dbReference type="PIRSF" id="PIRSF001390">
    <property type="entry name" value="Dipicolinate_synth_subunit_B"/>
    <property type="match status" value="1"/>
</dbReference>
<dbReference type="InterPro" id="IPR014214">
    <property type="entry name" value="Dipicolinic_acid_synth_B"/>
</dbReference>
<dbReference type="RefSeq" id="WP_092751544.1">
    <property type="nucleotide sequence ID" value="NZ_FOCG01000001.1"/>
</dbReference>
<protein>
    <submittedName>
        <fullName evidence="2">Dipicolinate synthase subunit B</fullName>
    </submittedName>
</protein>
<keyword evidence="3" id="KW-1185">Reference proteome</keyword>